<organism evidence="4 5">
    <name type="scientific">Drosophila suzukii</name>
    <name type="common">Spotted-wing drosophila fruit fly</name>
    <dbReference type="NCBI Taxonomy" id="28584"/>
    <lineage>
        <taxon>Eukaryota</taxon>
        <taxon>Metazoa</taxon>
        <taxon>Ecdysozoa</taxon>
        <taxon>Arthropoda</taxon>
        <taxon>Hexapoda</taxon>
        <taxon>Insecta</taxon>
        <taxon>Pterygota</taxon>
        <taxon>Neoptera</taxon>
        <taxon>Endopterygota</taxon>
        <taxon>Diptera</taxon>
        <taxon>Brachycera</taxon>
        <taxon>Muscomorpha</taxon>
        <taxon>Ephydroidea</taxon>
        <taxon>Drosophilidae</taxon>
        <taxon>Drosophila</taxon>
        <taxon>Sophophora</taxon>
    </lineage>
</organism>
<dbReference type="GO" id="GO:0005669">
    <property type="term" value="C:transcription factor TFIID complex"/>
    <property type="evidence" value="ECO:0007669"/>
    <property type="project" value="InterPro"/>
</dbReference>
<dbReference type="Pfam" id="PF03847">
    <property type="entry name" value="TFIID_20kDa"/>
    <property type="match status" value="1"/>
</dbReference>
<feature type="region of interest" description="Disordered" evidence="2">
    <location>
        <begin position="1"/>
        <end position="59"/>
    </location>
</feature>
<dbReference type="InterPro" id="IPR003228">
    <property type="entry name" value="TFIID_TAF12_dom"/>
</dbReference>
<dbReference type="InterPro" id="IPR009072">
    <property type="entry name" value="Histone-fold"/>
</dbReference>
<dbReference type="RefSeq" id="XP_016931487.1">
    <property type="nucleotide sequence ID" value="XM_017075998.4"/>
</dbReference>
<dbReference type="AlphaFoldDB" id="A0AB39ZDA2"/>
<proteinExistence type="predicted"/>
<dbReference type="GeneID" id="108010977"/>
<dbReference type="Proteomes" id="UP001652628">
    <property type="component" value="Chromosome 2L"/>
</dbReference>
<dbReference type="GO" id="GO:0046982">
    <property type="term" value="F:protein heterodimerization activity"/>
    <property type="evidence" value="ECO:0007669"/>
    <property type="project" value="InterPro"/>
</dbReference>
<name>A0AB39ZDA2_DROSZ</name>
<keyword evidence="4" id="KW-1185">Reference proteome</keyword>
<feature type="compositionally biased region" description="Low complexity" evidence="2">
    <location>
        <begin position="32"/>
        <end position="54"/>
    </location>
</feature>
<protein>
    <recommendedName>
        <fullName evidence="1">Transcription initiation factor TFIID subunit 12</fullName>
    </recommendedName>
</protein>
<evidence type="ECO:0000256" key="1">
    <source>
        <dbReference type="ARBA" id="ARBA00017484"/>
    </source>
</evidence>
<dbReference type="CTD" id="33672"/>
<reference evidence="5" key="1">
    <citation type="submission" date="2025-08" db="UniProtKB">
        <authorList>
            <consortium name="RefSeq"/>
        </authorList>
    </citation>
    <scope>IDENTIFICATION</scope>
</reference>
<evidence type="ECO:0000259" key="3">
    <source>
        <dbReference type="Pfam" id="PF03847"/>
    </source>
</evidence>
<feature type="domain" description="Transcription initiation factor TFIID subunit 12" evidence="3">
    <location>
        <begin position="67"/>
        <end position="133"/>
    </location>
</feature>
<sequence>MERKNKDLWSFGRDDDDSDKSSEDETPFSTRSSSSSSESSSDSSDEMAQSSEMENIPIQEGSYDIISKSHLLQFVQKIDGSCSLDDQGSDMLAKIADSFADDVSMRMVKLAQFRKSRVGLLDLKFILKREYNMEFPNE</sequence>
<evidence type="ECO:0000313" key="5">
    <source>
        <dbReference type="RefSeq" id="XP_016931487.1"/>
    </source>
</evidence>
<gene>
    <name evidence="5" type="primary">Taf12L</name>
</gene>
<evidence type="ECO:0000256" key="2">
    <source>
        <dbReference type="SAM" id="MobiDB-lite"/>
    </source>
</evidence>
<evidence type="ECO:0000313" key="4">
    <source>
        <dbReference type="Proteomes" id="UP001652628"/>
    </source>
</evidence>
<feature type="compositionally biased region" description="Acidic residues" evidence="2">
    <location>
        <begin position="14"/>
        <end position="26"/>
    </location>
</feature>
<dbReference type="Gene3D" id="1.10.20.10">
    <property type="entry name" value="Histone, subunit A"/>
    <property type="match status" value="1"/>
</dbReference>
<dbReference type="GO" id="GO:0006352">
    <property type="term" value="P:DNA-templated transcription initiation"/>
    <property type="evidence" value="ECO:0007669"/>
    <property type="project" value="InterPro"/>
</dbReference>
<accession>A0AB39ZDA2</accession>
<dbReference type="SUPFAM" id="SSF47113">
    <property type="entry name" value="Histone-fold"/>
    <property type="match status" value="1"/>
</dbReference>